<protein>
    <submittedName>
        <fullName evidence="1">Dynein light chain LC8-type 2, isoform CRA_a</fullName>
    </submittedName>
</protein>
<dbReference type="PROSITE" id="PS51257">
    <property type="entry name" value="PROKAR_LIPOPROTEIN"/>
    <property type="match status" value="1"/>
</dbReference>
<reference evidence="1 2" key="1">
    <citation type="submission" date="2005-07" db="EMBL/GenBank/DDBJ databases">
        <authorList>
            <person name="Mural R.J."/>
            <person name="Li P.W."/>
            <person name="Adams M.D."/>
            <person name="Amanatides P.G."/>
            <person name="Baden-Tillson H."/>
            <person name="Barnstead M."/>
            <person name="Chin S.H."/>
            <person name="Dew I."/>
            <person name="Evans C.A."/>
            <person name="Ferriera S."/>
            <person name="Flanigan M."/>
            <person name="Fosler C."/>
            <person name="Glodek A."/>
            <person name="Gu Z."/>
            <person name="Holt R.A."/>
            <person name="Jennings D."/>
            <person name="Kraft C.L."/>
            <person name="Lu F."/>
            <person name="Nguyen T."/>
            <person name="Nusskern D.R."/>
            <person name="Pfannkoch C.M."/>
            <person name="Sitter C."/>
            <person name="Sutton G.G."/>
            <person name="Venter J.C."/>
            <person name="Wang Z."/>
            <person name="Woodage T."/>
            <person name="Zheng X.H."/>
            <person name="Zhong F."/>
        </authorList>
    </citation>
    <scope>NUCLEOTIDE SEQUENCE [LARGE SCALE GENOMIC DNA]</scope>
    <source>
        <strain>BN</strain>
        <strain evidence="2">Sprague-Dawley</strain>
    </source>
</reference>
<dbReference type="RGD" id="619860">
    <property type="gene designation" value="Dynll2"/>
</dbReference>
<proteinExistence type="predicted"/>
<sequence length="67" mass="6891">MCEGKDRLVSNHPPPLGSSCLNTALPVAVCSLEMFLEGHPEQDGHTAICPGVGSGAGGTWWLVSSGK</sequence>
<dbReference type="Proteomes" id="UP000234681">
    <property type="component" value="Chromosome 10"/>
</dbReference>
<evidence type="ECO:0000313" key="1">
    <source>
        <dbReference type="EMBL" id="EDM05619.1"/>
    </source>
</evidence>
<evidence type="ECO:0000313" key="2">
    <source>
        <dbReference type="Proteomes" id="UP000234681"/>
    </source>
</evidence>
<evidence type="ECO:0000313" key="3">
    <source>
        <dbReference type="RGD" id="619860"/>
    </source>
</evidence>
<organism evidence="1 2">
    <name type="scientific">Rattus norvegicus</name>
    <name type="common">Rat</name>
    <dbReference type="NCBI Taxonomy" id="10116"/>
    <lineage>
        <taxon>Eukaryota</taxon>
        <taxon>Metazoa</taxon>
        <taxon>Chordata</taxon>
        <taxon>Craniata</taxon>
        <taxon>Vertebrata</taxon>
        <taxon>Euteleostomi</taxon>
        <taxon>Mammalia</taxon>
        <taxon>Eutheria</taxon>
        <taxon>Euarchontoglires</taxon>
        <taxon>Glires</taxon>
        <taxon>Rodentia</taxon>
        <taxon>Myomorpha</taxon>
        <taxon>Muroidea</taxon>
        <taxon>Muridae</taxon>
        <taxon>Murinae</taxon>
        <taxon>Rattus</taxon>
    </lineage>
</organism>
<gene>
    <name evidence="1 3" type="primary">Dynll2</name>
    <name evidence="1" type="ORF">rCG_32820</name>
</gene>
<accession>A6HHW4</accession>
<dbReference type="AlphaFoldDB" id="A6HHW4"/>
<dbReference type="EMBL" id="CH473948">
    <property type="protein sequence ID" value="EDM05619.1"/>
    <property type="molecule type" value="Genomic_DNA"/>
</dbReference>
<name>A6HHW4_RAT</name>